<dbReference type="EMBL" id="JAUJYO010000014">
    <property type="protein sequence ID" value="KAK1298154.1"/>
    <property type="molecule type" value="Genomic_DNA"/>
</dbReference>
<gene>
    <name evidence="6" type="ORF">QJS10_CPB14g01652</name>
</gene>
<evidence type="ECO:0000256" key="3">
    <source>
        <dbReference type="ARBA" id="ARBA00022771"/>
    </source>
</evidence>
<evidence type="ECO:0000256" key="1">
    <source>
        <dbReference type="ARBA" id="ARBA00022723"/>
    </source>
</evidence>
<dbReference type="Proteomes" id="UP001180020">
    <property type="component" value="Unassembled WGS sequence"/>
</dbReference>
<dbReference type="InterPro" id="IPR043145">
    <property type="entry name" value="Znf_ZZ_sf"/>
</dbReference>
<dbReference type="SUPFAM" id="SSF57850">
    <property type="entry name" value="RING/U-box"/>
    <property type="match status" value="1"/>
</dbReference>
<reference evidence="6" key="1">
    <citation type="journal article" date="2023" name="Nat. Commun.">
        <title>Diploid and tetraploid genomes of Acorus and the evolution of monocots.</title>
        <authorList>
            <person name="Ma L."/>
            <person name="Liu K.W."/>
            <person name="Li Z."/>
            <person name="Hsiao Y.Y."/>
            <person name="Qi Y."/>
            <person name="Fu T."/>
            <person name="Tang G.D."/>
            <person name="Zhang D."/>
            <person name="Sun W.H."/>
            <person name="Liu D.K."/>
            <person name="Li Y."/>
            <person name="Chen G.Z."/>
            <person name="Liu X.D."/>
            <person name="Liao X.Y."/>
            <person name="Jiang Y.T."/>
            <person name="Yu X."/>
            <person name="Hao Y."/>
            <person name="Huang J."/>
            <person name="Zhao X.W."/>
            <person name="Ke S."/>
            <person name="Chen Y.Y."/>
            <person name="Wu W.L."/>
            <person name="Hsu J.L."/>
            <person name="Lin Y.F."/>
            <person name="Huang M.D."/>
            <person name="Li C.Y."/>
            <person name="Huang L."/>
            <person name="Wang Z.W."/>
            <person name="Zhao X."/>
            <person name="Zhong W.Y."/>
            <person name="Peng D.H."/>
            <person name="Ahmad S."/>
            <person name="Lan S."/>
            <person name="Zhang J.S."/>
            <person name="Tsai W.C."/>
            <person name="Van de Peer Y."/>
            <person name="Liu Z.J."/>
        </authorList>
    </citation>
    <scope>NUCLEOTIDE SEQUENCE</scope>
    <source>
        <strain evidence="6">CP</strain>
    </source>
</reference>
<keyword evidence="4" id="KW-0862">Zinc</keyword>
<keyword evidence="7" id="KW-1185">Reference proteome</keyword>
<evidence type="ECO:0000313" key="6">
    <source>
        <dbReference type="EMBL" id="KAK1298154.1"/>
    </source>
</evidence>
<dbReference type="GO" id="GO:0008270">
    <property type="term" value="F:zinc ion binding"/>
    <property type="evidence" value="ECO:0007669"/>
    <property type="project" value="UniProtKB-KW"/>
</dbReference>
<dbReference type="InterPro" id="IPR004146">
    <property type="entry name" value="DC1"/>
</dbReference>
<keyword evidence="3" id="KW-0863">Zinc-finger</keyword>
<name>A0AAV9DBB1_ACOCL</name>
<feature type="domain" description="C2H2-type" evidence="5">
    <location>
        <begin position="38"/>
        <end position="58"/>
    </location>
</feature>
<evidence type="ECO:0000256" key="4">
    <source>
        <dbReference type="ARBA" id="ARBA00022833"/>
    </source>
</evidence>
<dbReference type="PROSITE" id="PS00028">
    <property type="entry name" value="ZINC_FINGER_C2H2_1"/>
    <property type="match status" value="1"/>
</dbReference>
<evidence type="ECO:0000313" key="7">
    <source>
        <dbReference type="Proteomes" id="UP001180020"/>
    </source>
</evidence>
<keyword evidence="2" id="KW-0677">Repeat</keyword>
<reference evidence="6" key="2">
    <citation type="submission" date="2023-06" db="EMBL/GenBank/DDBJ databases">
        <authorList>
            <person name="Ma L."/>
            <person name="Liu K.-W."/>
            <person name="Li Z."/>
            <person name="Hsiao Y.-Y."/>
            <person name="Qi Y."/>
            <person name="Fu T."/>
            <person name="Tang G."/>
            <person name="Zhang D."/>
            <person name="Sun W.-H."/>
            <person name="Liu D.-K."/>
            <person name="Li Y."/>
            <person name="Chen G.-Z."/>
            <person name="Liu X.-D."/>
            <person name="Liao X.-Y."/>
            <person name="Jiang Y.-T."/>
            <person name="Yu X."/>
            <person name="Hao Y."/>
            <person name="Huang J."/>
            <person name="Zhao X.-W."/>
            <person name="Ke S."/>
            <person name="Chen Y.-Y."/>
            <person name="Wu W.-L."/>
            <person name="Hsu J.-L."/>
            <person name="Lin Y.-F."/>
            <person name="Huang M.-D."/>
            <person name="Li C.-Y."/>
            <person name="Huang L."/>
            <person name="Wang Z.-W."/>
            <person name="Zhao X."/>
            <person name="Zhong W.-Y."/>
            <person name="Peng D.-H."/>
            <person name="Ahmad S."/>
            <person name="Lan S."/>
            <person name="Zhang J.-S."/>
            <person name="Tsai W.-C."/>
            <person name="Van De Peer Y."/>
            <person name="Liu Z.-J."/>
        </authorList>
    </citation>
    <scope>NUCLEOTIDE SEQUENCE</scope>
    <source>
        <strain evidence="6">CP</strain>
        <tissue evidence="6">Leaves</tissue>
    </source>
</reference>
<sequence>MMIYRPSIHPHQLQRTNDPLQYRCNACNTYGSGDHYRCNHCNFNLCVTCPDHHHSTTHPAPPPPQWVGYGNYVPYYPPPPTPPQWVGYGNYVPCYPPPPQQQPYGNSKTDVLLKLDWKVDVDVLGVTDILN</sequence>
<comment type="caution">
    <text evidence="6">The sequence shown here is derived from an EMBL/GenBank/DDBJ whole genome shotgun (WGS) entry which is preliminary data.</text>
</comment>
<proteinExistence type="predicted"/>
<protein>
    <recommendedName>
        <fullName evidence="5">C2H2-type domain-containing protein</fullName>
    </recommendedName>
</protein>
<dbReference type="Pfam" id="PF03107">
    <property type="entry name" value="C1_2"/>
    <property type="match status" value="1"/>
</dbReference>
<dbReference type="Gene3D" id="3.30.60.90">
    <property type="match status" value="1"/>
</dbReference>
<keyword evidence="1" id="KW-0479">Metal-binding</keyword>
<organism evidence="6 7">
    <name type="scientific">Acorus calamus</name>
    <name type="common">Sweet flag</name>
    <dbReference type="NCBI Taxonomy" id="4465"/>
    <lineage>
        <taxon>Eukaryota</taxon>
        <taxon>Viridiplantae</taxon>
        <taxon>Streptophyta</taxon>
        <taxon>Embryophyta</taxon>
        <taxon>Tracheophyta</taxon>
        <taxon>Spermatophyta</taxon>
        <taxon>Magnoliopsida</taxon>
        <taxon>Liliopsida</taxon>
        <taxon>Acoraceae</taxon>
        <taxon>Acorus</taxon>
    </lineage>
</organism>
<dbReference type="InterPro" id="IPR013087">
    <property type="entry name" value="Znf_C2H2_type"/>
</dbReference>
<evidence type="ECO:0000259" key="5">
    <source>
        <dbReference type="PROSITE" id="PS00028"/>
    </source>
</evidence>
<dbReference type="AlphaFoldDB" id="A0AAV9DBB1"/>
<evidence type="ECO:0000256" key="2">
    <source>
        <dbReference type="ARBA" id="ARBA00022737"/>
    </source>
</evidence>
<accession>A0AAV9DBB1</accession>